<dbReference type="Pfam" id="PF01825">
    <property type="entry name" value="GPS"/>
    <property type="match status" value="1"/>
</dbReference>
<feature type="transmembrane region" description="Helical" evidence="13">
    <location>
        <begin position="163"/>
        <end position="182"/>
    </location>
</feature>
<keyword evidence="5 13" id="KW-0812">Transmembrane</keyword>
<dbReference type="GO" id="GO:0007189">
    <property type="term" value="P:adenylate cyclase-activating G protein-coupled receptor signaling pathway"/>
    <property type="evidence" value="ECO:0007669"/>
    <property type="project" value="TreeGrafter"/>
</dbReference>
<evidence type="ECO:0000256" key="8">
    <source>
        <dbReference type="ARBA" id="ARBA00022837"/>
    </source>
</evidence>
<keyword evidence="4" id="KW-0245">EGF-like domain</keyword>
<keyword evidence="6" id="KW-0732">Signal</keyword>
<dbReference type="PANTHER" id="PTHR12011:SF455">
    <property type="entry name" value="ADHESION G PROTEIN-COUPLED RECEPTOR E3"/>
    <property type="match status" value="1"/>
</dbReference>
<dbReference type="InterPro" id="IPR046338">
    <property type="entry name" value="GAIN_dom_sf"/>
</dbReference>
<evidence type="ECO:0000256" key="5">
    <source>
        <dbReference type="ARBA" id="ARBA00022692"/>
    </source>
</evidence>
<comment type="subcellular location">
    <subcellularLocation>
        <location evidence="1">Cell membrane</location>
        <topology evidence="1">Multi-pass membrane protein</topology>
    </subcellularLocation>
</comment>
<dbReference type="PRINTS" id="PR01128">
    <property type="entry name" value="EMR1HORMONER"/>
</dbReference>
<dbReference type="PANTHER" id="PTHR12011">
    <property type="entry name" value="ADHESION G-PROTEIN COUPLED RECEPTOR"/>
    <property type="match status" value="1"/>
</dbReference>
<dbReference type="InterPro" id="IPR017983">
    <property type="entry name" value="GPCR_2_secretin-like_CS"/>
</dbReference>
<comment type="similarity">
    <text evidence="2">Belongs to the G-protein coupled receptor 2 family. Adhesion G-protein coupled receptor (ADGR) subfamily.</text>
</comment>
<keyword evidence="17" id="KW-1185">Reference proteome</keyword>
<evidence type="ECO:0000313" key="17">
    <source>
        <dbReference type="Proteomes" id="UP000694392"/>
    </source>
</evidence>
<dbReference type="InterPro" id="IPR001740">
    <property type="entry name" value="GPCR_2_EMR1-like_rcpt"/>
</dbReference>
<dbReference type="InterPro" id="IPR057244">
    <property type="entry name" value="GAIN_B"/>
</dbReference>
<dbReference type="SMART" id="SM00303">
    <property type="entry name" value="GPS"/>
    <property type="match status" value="1"/>
</dbReference>
<dbReference type="Ensembl" id="ENSSPUT00000009655.1">
    <property type="protein sequence ID" value="ENSSPUP00000009044.1"/>
    <property type="gene ID" value="ENSSPUG00000007038.1"/>
</dbReference>
<dbReference type="Gene3D" id="1.20.1070.10">
    <property type="entry name" value="Rhodopsin 7-helix transmembrane proteins"/>
    <property type="match status" value="1"/>
</dbReference>
<dbReference type="FunFam" id="1.20.1070.10:FF:000054">
    <property type="entry name" value="Adhesion G protein-coupled receptor E3"/>
    <property type="match status" value="1"/>
</dbReference>
<dbReference type="GeneTree" id="ENSGT00940000162163"/>
<dbReference type="GO" id="GO:0007166">
    <property type="term" value="P:cell surface receptor signaling pathway"/>
    <property type="evidence" value="ECO:0007669"/>
    <property type="project" value="InterPro"/>
</dbReference>
<sequence>LLDRRAVALISYSNIDSIFNQLLHGQETQSLDGKPRRVRLNSRVISGAVGDGRPANLSRAVNFTLRHRQKKKSKEEAFCVHWKYESGKGTWTQKGCKVLRTDGTQTTCSCNQMSSFAILMASTEDYLLTVITYVGLSLSLVCLLLAILTFLLCRPIQNVTTSIHLQLCLCLFLADLMFIITIEHGTGHKVACAIIAGLLHFLYLACFTWMLLEGLHLFLMARNLKVVNYSSASRFKQRYMCPFGYGFPALLVVISAIVNPGGYGTDHHCWLSPERGFVWSFLGPVCAIILISLAFFLITLWILRVKLSSLNEGVSTLKDTRLLTFKAIAQLFILGCTWIIGLFQFGPLATVMAYLFTIVNSLQGVVIFLVHCLLNRQVPSRPFCPVHRRQLPTNRMLGIIRKGSENKTENILICGVTTP</sequence>
<dbReference type="PROSITE" id="PS50261">
    <property type="entry name" value="G_PROTEIN_RECEP_F2_4"/>
    <property type="match status" value="1"/>
</dbReference>
<dbReference type="Gene3D" id="2.60.220.50">
    <property type="match status" value="1"/>
</dbReference>
<keyword evidence="11" id="KW-1015">Disulfide bond</keyword>
<dbReference type="InterPro" id="IPR000832">
    <property type="entry name" value="GPCR_2_secretin-like"/>
</dbReference>
<feature type="transmembrane region" description="Helical" evidence="13">
    <location>
        <begin position="323"/>
        <end position="345"/>
    </location>
</feature>
<protein>
    <submittedName>
        <fullName evidence="16">Uncharacterized protein</fullName>
    </submittedName>
</protein>
<dbReference type="PROSITE" id="PS00650">
    <property type="entry name" value="G_PROTEIN_RECEP_F2_2"/>
    <property type="match status" value="1"/>
</dbReference>
<dbReference type="Pfam" id="PF00002">
    <property type="entry name" value="7tm_2"/>
    <property type="match status" value="1"/>
</dbReference>
<evidence type="ECO:0000256" key="4">
    <source>
        <dbReference type="ARBA" id="ARBA00022536"/>
    </source>
</evidence>
<evidence type="ECO:0000256" key="6">
    <source>
        <dbReference type="ARBA" id="ARBA00022729"/>
    </source>
</evidence>
<feature type="transmembrane region" description="Helical" evidence="13">
    <location>
        <begin position="126"/>
        <end position="151"/>
    </location>
</feature>
<feature type="transmembrane region" description="Helical" evidence="13">
    <location>
        <begin position="278"/>
        <end position="303"/>
    </location>
</feature>
<feature type="transmembrane region" description="Helical" evidence="13">
    <location>
        <begin position="194"/>
        <end position="219"/>
    </location>
</feature>
<evidence type="ECO:0000259" key="14">
    <source>
        <dbReference type="PROSITE" id="PS50221"/>
    </source>
</evidence>
<evidence type="ECO:0000313" key="16">
    <source>
        <dbReference type="Ensembl" id="ENSSPUP00000009044.1"/>
    </source>
</evidence>
<keyword evidence="12" id="KW-0325">Glycoprotein</keyword>
<dbReference type="PRINTS" id="PR00249">
    <property type="entry name" value="GPCRSECRETIN"/>
</dbReference>
<dbReference type="PROSITE" id="PS50221">
    <property type="entry name" value="GAIN_B"/>
    <property type="match status" value="1"/>
</dbReference>
<feature type="transmembrane region" description="Helical" evidence="13">
    <location>
        <begin position="351"/>
        <end position="374"/>
    </location>
</feature>
<reference evidence="16" key="1">
    <citation type="submission" date="2025-08" db="UniProtKB">
        <authorList>
            <consortium name="Ensembl"/>
        </authorList>
    </citation>
    <scope>IDENTIFICATION</scope>
</reference>
<evidence type="ECO:0000259" key="15">
    <source>
        <dbReference type="PROSITE" id="PS50261"/>
    </source>
</evidence>
<dbReference type="GO" id="GO:0005886">
    <property type="term" value="C:plasma membrane"/>
    <property type="evidence" value="ECO:0007669"/>
    <property type="project" value="UniProtKB-SubCell"/>
</dbReference>
<dbReference type="GO" id="GO:0004930">
    <property type="term" value="F:G protein-coupled receptor activity"/>
    <property type="evidence" value="ECO:0007669"/>
    <property type="project" value="InterPro"/>
</dbReference>
<feature type="domain" description="G-protein coupled receptors family 2 profile 2" evidence="15">
    <location>
        <begin position="128"/>
        <end position="375"/>
    </location>
</feature>
<name>A0A8D0GPL1_SPHPU</name>
<evidence type="ECO:0000256" key="12">
    <source>
        <dbReference type="ARBA" id="ARBA00023180"/>
    </source>
</evidence>
<evidence type="ECO:0000256" key="2">
    <source>
        <dbReference type="ARBA" id="ARBA00007343"/>
    </source>
</evidence>
<feature type="transmembrane region" description="Helical" evidence="13">
    <location>
        <begin position="239"/>
        <end position="258"/>
    </location>
</feature>
<organism evidence="16 17">
    <name type="scientific">Sphenodon punctatus</name>
    <name type="common">Tuatara</name>
    <name type="synonym">Hatteria punctata</name>
    <dbReference type="NCBI Taxonomy" id="8508"/>
    <lineage>
        <taxon>Eukaryota</taxon>
        <taxon>Metazoa</taxon>
        <taxon>Chordata</taxon>
        <taxon>Craniata</taxon>
        <taxon>Vertebrata</taxon>
        <taxon>Euteleostomi</taxon>
        <taxon>Lepidosauria</taxon>
        <taxon>Sphenodontia</taxon>
        <taxon>Sphenodontidae</taxon>
        <taxon>Sphenodon</taxon>
    </lineage>
</organism>
<keyword evidence="7" id="KW-0677">Repeat</keyword>
<dbReference type="Proteomes" id="UP000694392">
    <property type="component" value="Unplaced"/>
</dbReference>
<evidence type="ECO:0000256" key="11">
    <source>
        <dbReference type="ARBA" id="ARBA00023157"/>
    </source>
</evidence>
<accession>A0A8D0GPL1</accession>
<dbReference type="InterPro" id="IPR017981">
    <property type="entry name" value="GPCR_2-like_7TM"/>
</dbReference>
<feature type="domain" description="GAIN-B" evidence="14">
    <location>
        <begin position="1"/>
        <end position="126"/>
    </location>
</feature>
<keyword evidence="10 13" id="KW-0472">Membrane</keyword>
<evidence type="ECO:0000256" key="13">
    <source>
        <dbReference type="SAM" id="Phobius"/>
    </source>
</evidence>
<evidence type="ECO:0000256" key="10">
    <source>
        <dbReference type="ARBA" id="ARBA00023136"/>
    </source>
</evidence>
<evidence type="ECO:0000256" key="3">
    <source>
        <dbReference type="ARBA" id="ARBA00022475"/>
    </source>
</evidence>
<evidence type="ECO:0000256" key="1">
    <source>
        <dbReference type="ARBA" id="ARBA00004651"/>
    </source>
</evidence>
<evidence type="ECO:0000256" key="9">
    <source>
        <dbReference type="ARBA" id="ARBA00022989"/>
    </source>
</evidence>
<evidence type="ECO:0000256" key="7">
    <source>
        <dbReference type="ARBA" id="ARBA00022737"/>
    </source>
</evidence>
<dbReference type="InterPro" id="IPR000203">
    <property type="entry name" value="GPS"/>
</dbReference>
<keyword evidence="9 13" id="KW-1133">Transmembrane helix</keyword>
<keyword evidence="8" id="KW-0106">Calcium</keyword>
<dbReference type="OMA" id="TFQHIQV"/>
<reference evidence="16" key="2">
    <citation type="submission" date="2025-09" db="UniProtKB">
        <authorList>
            <consortium name="Ensembl"/>
        </authorList>
    </citation>
    <scope>IDENTIFICATION</scope>
</reference>
<dbReference type="AlphaFoldDB" id="A0A8D0GPL1"/>
<keyword evidence="3" id="KW-1003">Cell membrane</keyword>
<proteinExistence type="inferred from homology"/>